<accession>A0A1G2SI61</accession>
<dbReference type="EMBL" id="MHUZ01000037">
    <property type="protein sequence ID" value="OHA84644.1"/>
    <property type="molecule type" value="Genomic_DNA"/>
</dbReference>
<proteinExistence type="predicted"/>
<gene>
    <name evidence="1" type="ORF">A2591_02880</name>
</gene>
<dbReference type="Proteomes" id="UP000178168">
    <property type="component" value="Unassembled WGS sequence"/>
</dbReference>
<dbReference type="AlphaFoldDB" id="A0A1G2SI61"/>
<sequence>MSTTEPRVWPENLFGNLENLEELRIMLYLQEGFFPKRIQGNNKDFLAGFAFREIVDAFNLGEDDIYGGDGLVITKVSITQCPEYRQGAFLISIVSTSAHKASVVVREFLAKKPYFIADGGQTTIYGLKEE</sequence>
<name>A0A1G2SI61_9BACT</name>
<protein>
    <submittedName>
        <fullName evidence="1">Uncharacterized protein</fullName>
    </submittedName>
</protein>
<evidence type="ECO:0000313" key="1">
    <source>
        <dbReference type="EMBL" id="OHA84644.1"/>
    </source>
</evidence>
<comment type="caution">
    <text evidence="1">The sequence shown here is derived from an EMBL/GenBank/DDBJ whole genome shotgun (WGS) entry which is preliminary data.</text>
</comment>
<evidence type="ECO:0000313" key="2">
    <source>
        <dbReference type="Proteomes" id="UP000178168"/>
    </source>
</evidence>
<reference evidence="1 2" key="1">
    <citation type="journal article" date="2016" name="Nat. Commun.">
        <title>Thousands of microbial genomes shed light on interconnected biogeochemical processes in an aquifer system.</title>
        <authorList>
            <person name="Anantharaman K."/>
            <person name="Brown C.T."/>
            <person name="Hug L.A."/>
            <person name="Sharon I."/>
            <person name="Castelle C.J."/>
            <person name="Probst A.J."/>
            <person name="Thomas B.C."/>
            <person name="Singh A."/>
            <person name="Wilkins M.J."/>
            <person name="Karaoz U."/>
            <person name="Brodie E.L."/>
            <person name="Williams K.H."/>
            <person name="Hubbard S.S."/>
            <person name="Banfield J.F."/>
        </authorList>
    </citation>
    <scope>NUCLEOTIDE SEQUENCE [LARGE SCALE GENOMIC DNA]</scope>
</reference>
<organism evidence="1 2">
    <name type="scientific">Candidatus Yonathbacteria bacterium RIFOXYD1_FULL_52_36</name>
    <dbReference type="NCBI Taxonomy" id="1802730"/>
    <lineage>
        <taxon>Bacteria</taxon>
        <taxon>Candidatus Yonathiibacteriota</taxon>
    </lineage>
</organism>